<name>D7CQE8_TRURR</name>
<dbReference type="Proteomes" id="UP000000379">
    <property type="component" value="Chromosome"/>
</dbReference>
<dbReference type="OrthoDB" id="9768004at2"/>
<keyword evidence="4" id="KW-1185">Reference proteome</keyword>
<sequence length="379" mass="40014">MPIVRFLAPLVAALLLGALPNARAGIVVPTFGTQGAVPTPLVERFMEAFRQQLEARTGLPVLASDTAPPPLTSHLTPEVAAAIAELGGGRYSVSGEILAPSGGLREGPYSVNLLVTDARTQRSSDVFSQPLDPSNVMSAVAPLTRSVGAFVAPGQAPARGTASLFVTSQPRGAEVYINGILVGETASLGPLQLAPGAYEVEVRAPGFVPQSDTLTLGPEQAEFLNFSLTEIRGGSILVRSTPAADVFVDGRLMGRTPLTVEAAPGVRTLRLVRPGFRSETQSVAVRNFFVTRVPEVHLEPRYSNLVFWTPLPGFEVAIDGVARPRNFAPNLRPGTHRVTLTRGGSALEFTFELPHAGVFELDLQTRALTPLGETGGSSQ</sequence>
<dbReference type="Pfam" id="PF08308">
    <property type="entry name" value="PEGA"/>
    <property type="match status" value="2"/>
</dbReference>
<dbReference type="InterPro" id="IPR013229">
    <property type="entry name" value="PEGA"/>
</dbReference>
<feature type="chain" id="PRO_5003094457" evidence="1">
    <location>
        <begin position="25"/>
        <end position="379"/>
    </location>
</feature>
<reference evidence="4" key="1">
    <citation type="submission" date="2010-05" db="EMBL/GenBank/DDBJ databases">
        <title>The complete genome of Truepera radiovictris DSM 17093.</title>
        <authorList>
            <consortium name="US DOE Joint Genome Institute (JGI-PGF)"/>
            <person name="Lucas S."/>
            <person name="Copeland A."/>
            <person name="Lapidus A."/>
            <person name="Glavina del Rio T."/>
            <person name="Dalin E."/>
            <person name="Tice H."/>
            <person name="Bruce D."/>
            <person name="Goodwin L."/>
            <person name="Pitluck S."/>
            <person name="Kyrpides N."/>
            <person name="Mavromatis K."/>
            <person name="Ovchinnikova G."/>
            <person name="Munk A.C."/>
            <person name="Detter J.C."/>
            <person name="Han C."/>
            <person name="Tapia R."/>
            <person name="Land M."/>
            <person name="Hauser L."/>
            <person name="Markowitz V."/>
            <person name="Cheng J.-F."/>
            <person name="Hugenholtz P."/>
            <person name="Woyke T."/>
            <person name="Wu D."/>
            <person name="Tindall B."/>
            <person name="Pomrenke H.G."/>
            <person name="Brambilla E."/>
            <person name="Klenk H.-P."/>
            <person name="Eisen J.A."/>
        </authorList>
    </citation>
    <scope>NUCLEOTIDE SEQUENCE [LARGE SCALE GENOMIC DNA]</scope>
    <source>
        <strain evidence="4">DSM 17093 / CIP 108686 / LMG 22925 / RQ-24</strain>
    </source>
</reference>
<proteinExistence type="predicted"/>
<dbReference type="PANTHER" id="PTHR36194">
    <property type="entry name" value="S-LAYER-LIKE PROTEIN"/>
    <property type="match status" value="1"/>
</dbReference>
<organism evidence="3 4">
    <name type="scientific">Truepera radiovictrix (strain DSM 17093 / CIP 108686 / LMG 22925 / RQ-24)</name>
    <dbReference type="NCBI Taxonomy" id="649638"/>
    <lineage>
        <taxon>Bacteria</taxon>
        <taxon>Thermotogati</taxon>
        <taxon>Deinococcota</taxon>
        <taxon>Deinococci</taxon>
        <taxon>Trueperales</taxon>
        <taxon>Trueperaceae</taxon>
        <taxon>Truepera</taxon>
    </lineage>
</organism>
<dbReference type="HOGENOM" id="CLU_729451_0_0_0"/>
<dbReference type="EMBL" id="CP002049">
    <property type="protein sequence ID" value="ADI14932.1"/>
    <property type="molecule type" value="Genomic_DNA"/>
</dbReference>
<dbReference type="AlphaFoldDB" id="D7CQE8"/>
<dbReference type="RefSeq" id="WP_013178298.1">
    <property type="nucleotide sequence ID" value="NC_014221.1"/>
</dbReference>
<evidence type="ECO:0000313" key="3">
    <source>
        <dbReference type="EMBL" id="ADI14932.1"/>
    </source>
</evidence>
<dbReference type="KEGG" id="tra:Trad_1815"/>
<feature type="domain" description="PEGA" evidence="2">
    <location>
        <begin position="234"/>
        <end position="287"/>
    </location>
</feature>
<evidence type="ECO:0000259" key="2">
    <source>
        <dbReference type="Pfam" id="PF08308"/>
    </source>
</evidence>
<protein>
    <submittedName>
        <fullName evidence="3">PEGA domain protein</fullName>
    </submittedName>
</protein>
<feature type="domain" description="PEGA" evidence="2">
    <location>
        <begin position="162"/>
        <end position="228"/>
    </location>
</feature>
<evidence type="ECO:0000256" key="1">
    <source>
        <dbReference type="SAM" id="SignalP"/>
    </source>
</evidence>
<dbReference type="STRING" id="649638.Trad_1815"/>
<dbReference type="PANTHER" id="PTHR36194:SF1">
    <property type="entry name" value="S-LAYER-LIKE PROTEIN"/>
    <property type="match status" value="1"/>
</dbReference>
<dbReference type="eggNOG" id="COG1470">
    <property type="taxonomic scope" value="Bacteria"/>
</dbReference>
<gene>
    <name evidence="3" type="ordered locus">Trad_1815</name>
</gene>
<accession>D7CQE8</accession>
<reference evidence="3 4" key="2">
    <citation type="journal article" date="2011" name="Stand. Genomic Sci.">
        <title>Complete genome sequence of Truepera radiovictrix type strain (RQ-24).</title>
        <authorList>
            <person name="Ivanova N."/>
            <person name="Rohde C."/>
            <person name="Munk C."/>
            <person name="Nolan M."/>
            <person name="Lucas S."/>
            <person name="Del Rio T.G."/>
            <person name="Tice H."/>
            <person name="Deshpande S."/>
            <person name="Cheng J.F."/>
            <person name="Tapia R."/>
            <person name="Han C."/>
            <person name="Goodwin L."/>
            <person name="Pitluck S."/>
            <person name="Liolios K."/>
            <person name="Mavromatis K."/>
            <person name="Mikhailova N."/>
            <person name="Pati A."/>
            <person name="Chen A."/>
            <person name="Palaniappan K."/>
            <person name="Land M."/>
            <person name="Hauser L."/>
            <person name="Chang Y.J."/>
            <person name="Jeffries C.D."/>
            <person name="Brambilla E."/>
            <person name="Rohde M."/>
            <person name="Goker M."/>
            <person name="Tindall B.J."/>
            <person name="Woyke T."/>
            <person name="Bristow J."/>
            <person name="Eisen J.A."/>
            <person name="Markowitz V."/>
            <person name="Hugenholtz P."/>
            <person name="Kyrpides N.C."/>
            <person name="Klenk H.P."/>
            <person name="Lapidus A."/>
        </authorList>
    </citation>
    <scope>NUCLEOTIDE SEQUENCE [LARGE SCALE GENOMIC DNA]</scope>
    <source>
        <strain evidence="4">DSM 17093 / CIP 108686 / LMG 22925 / RQ-24</strain>
    </source>
</reference>
<keyword evidence="1" id="KW-0732">Signal</keyword>
<evidence type="ECO:0000313" key="4">
    <source>
        <dbReference type="Proteomes" id="UP000000379"/>
    </source>
</evidence>
<feature type="signal peptide" evidence="1">
    <location>
        <begin position="1"/>
        <end position="24"/>
    </location>
</feature>
<dbReference type="Gene3D" id="2.60.40.1120">
    <property type="entry name" value="Carboxypeptidase-like, regulatory domain"/>
    <property type="match status" value="1"/>
</dbReference>